<name>A0A8J9ZY14_BRALA</name>
<sequence length="1235" mass="140281">MEGGTEDKLSNQLKQHSEARRVHGQFTCPASPTTDSTPAVEHGQQLADGREEAGMAGRHHHTVGTSDEMEEERDLISEIFYRQTVPMSADAFWSDALKDPIALLECNEAMEDLRITNVPAGGRVGDVGTGFTFYTRRGDDYKDKVETTIAEKDEGQRRLTFENVPSFVFKKVQVSFQVIEVDQDTAMYVLKFQIVSFNEKIKERTEPYMSGRGLPVFVHDVMNMVARKNGGQHQVEFDINCGTETLWRILSNIRDVSWLQNTTLVKVDEKSRRRTIEVQGNKQAEEELVLVDHDDHTFISVIQDADVTGVQYLRTQIVLEAVNPYVTRLKYRSSFLPETGKESVKRLMDVRTTFLKGKYGIQEPQSLTRAPTFDEVWNRRGKHTVTVGGTISEPVEEVWEAFRPFGPESMQFWPQIKSLVLDPPGKDEVGSVRTVLYDTTSRRERLEERDDIKHVMVYSMLPGTMHPNIFKTYSEVTMVTMEEVLSSNDGTYETVVKFECFLDGKPRYPLNIEKEARNTFYTGVIKNLRKYMKVEVGKLKVNLQRAINLKDVGTEDDPCPDPYVVMLVNDAAKPEVSTVCSDMQKPVWNQQFVFPLTHTSQTLYFTIMDKNYDGSPDTVMGTTEVDISTLQSGEERQMDLPVDEGGTLKVTLKLAMHGHPLSPQEQVMNFKKTWNNLLGELQALAAELEQVLQNFAVGGNIYEMDTYKNLKSNPGIKLKKLPGFAKGLPVDQFPHADKVARAVGRLMTFVSQQARILLRQKAELEKGNQWGLYESFFGQILLAPEKIIATWRDDGEFTRQYIQGMNPVMLRVCQSVQEIPIALVGLKGQGKTVLELIDERRLFIVDYNILREIPQQAGKHFYAPTLLMYREKLEDGKSRLSILGFQLDTRKGSNQIYTPEYGKTYPNKYLFAKMHVTCADAQYHNFVSHLLLTHLAMEPIVVAANHCLSTDHPILCLLKPHFKDTIAINFLARHTLISHILPVTDPEFSVGTGGGLMMCVMRWSKYNFTKESFPEQLKKRGFAEDGSDGLEDYYYRDDGMTLWNILKKYVTSAVDESYKTDQDVEADKELQAFAQMTCVKGQVYGFPFYIDSKGLLVEVLTNTIFTMTAQHAAINFPQWDYGGYLPNRPEMLTKPMPDTEGDMTEKELVEALPGPFPTTLQILLKYALSMPSLTTLTKLTSDQTGNKFGDAHAVLQDELKEQSAVIKERNKQLAEEGKFTYSYLDPEHVPMSIDI</sequence>
<protein>
    <submittedName>
        <fullName evidence="7">ALOX5 protein</fullName>
    </submittedName>
</protein>
<evidence type="ECO:0000256" key="4">
    <source>
        <dbReference type="SAM" id="MobiDB-lite"/>
    </source>
</evidence>
<proteinExistence type="predicted"/>
<keyword evidence="1" id="KW-0479">Metal-binding</keyword>
<keyword evidence="8" id="KW-1185">Reference proteome</keyword>
<dbReference type="CDD" id="cd07821">
    <property type="entry name" value="PYR_PYL_RCAR_like"/>
    <property type="match status" value="1"/>
</dbReference>
<dbReference type="SUPFAM" id="SSF55961">
    <property type="entry name" value="Bet v1-like"/>
    <property type="match status" value="2"/>
</dbReference>
<feature type="domain" description="Lipoxygenase" evidence="6">
    <location>
        <begin position="671"/>
        <end position="1235"/>
    </location>
</feature>
<dbReference type="Gene3D" id="2.60.40.150">
    <property type="entry name" value="C2 domain"/>
    <property type="match status" value="1"/>
</dbReference>
<dbReference type="PROSITE" id="PS50004">
    <property type="entry name" value="C2"/>
    <property type="match status" value="1"/>
</dbReference>
<dbReference type="InterPro" id="IPR023393">
    <property type="entry name" value="START-like_dom_sf"/>
</dbReference>
<dbReference type="GO" id="GO:0016702">
    <property type="term" value="F:oxidoreductase activity, acting on single donors with incorporation of molecular oxygen, incorporation of two atoms of oxygen"/>
    <property type="evidence" value="ECO:0007669"/>
    <property type="project" value="InterPro"/>
</dbReference>
<gene>
    <name evidence="7" type="primary">ALOX5</name>
    <name evidence="7" type="ORF">BLAG_LOCUS19567</name>
</gene>
<feature type="region of interest" description="Disordered" evidence="4">
    <location>
        <begin position="52"/>
        <end position="71"/>
    </location>
</feature>
<dbReference type="EMBL" id="OV696690">
    <property type="protein sequence ID" value="CAH1265657.1"/>
    <property type="molecule type" value="Genomic_DNA"/>
</dbReference>
<dbReference type="Pfam" id="PF00168">
    <property type="entry name" value="C2"/>
    <property type="match status" value="1"/>
</dbReference>
<feature type="region of interest" description="Disordered" evidence="4">
    <location>
        <begin position="1"/>
        <end position="46"/>
    </location>
</feature>
<dbReference type="SUPFAM" id="SSF48484">
    <property type="entry name" value="Lipoxigenase"/>
    <property type="match status" value="1"/>
</dbReference>
<organism evidence="7 8">
    <name type="scientific">Branchiostoma lanceolatum</name>
    <name type="common">Common lancelet</name>
    <name type="synonym">Amphioxus lanceolatum</name>
    <dbReference type="NCBI Taxonomy" id="7740"/>
    <lineage>
        <taxon>Eukaryota</taxon>
        <taxon>Metazoa</taxon>
        <taxon>Chordata</taxon>
        <taxon>Cephalochordata</taxon>
        <taxon>Leptocardii</taxon>
        <taxon>Amphioxiformes</taxon>
        <taxon>Branchiostomatidae</taxon>
        <taxon>Branchiostoma</taxon>
    </lineage>
</organism>
<reference evidence="7" key="1">
    <citation type="submission" date="2022-01" db="EMBL/GenBank/DDBJ databases">
        <authorList>
            <person name="Braso-Vives M."/>
        </authorList>
    </citation>
    <scope>NUCLEOTIDE SEQUENCE</scope>
</reference>
<evidence type="ECO:0000313" key="8">
    <source>
        <dbReference type="Proteomes" id="UP000838412"/>
    </source>
</evidence>
<dbReference type="Pfam" id="PF00305">
    <property type="entry name" value="Lipoxygenase"/>
    <property type="match status" value="1"/>
</dbReference>
<dbReference type="InterPro" id="IPR036226">
    <property type="entry name" value="LipOase_C_sf"/>
</dbReference>
<evidence type="ECO:0000256" key="2">
    <source>
        <dbReference type="ARBA" id="ARBA00022964"/>
    </source>
</evidence>
<evidence type="ECO:0000259" key="5">
    <source>
        <dbReference type="PROSITE" id="PS50004"/>
    </source>
</evidence>
<dbReference type="PRINTS" id="PR00087">
    <property type="entry name" value="LIPOXYGENASE"/>
</dbReference>
<dbReference type="PANTHER" id="PTHR11771">
    <property type="entry name" value="LIPOXYGENASE"/>
    <property type="match status" value="1"/>
</dbReference>
<dbReference type="SMART" id="SM00239">
    <property type="entry name" value="C2"/>
    <property type="match status" value="1"/>
</dbReference>
<evidence type="ECO:0000256" key="1">
    <source>
        <dbReference type="ARBA" id="ARBA00022723"/>
    </source>
</evidence>
<feature type="compositionally biased region" description="Polar residues" evidence="4">
    <location>
        <begin position="28"/>
        <end position="37"/>
    </location>
</feature>
<feature type="compositionally biased region" description="Basic and acidic residues" evidence="4">
    <location>
        <begin position="1"/>
        <end position="21"/>
    </location>
</feature>
<accession>A0A8J9ZY14</accession>
<evidence type="ECO:0000256" key="3">
    <source>
        <dbReference type="ARBA" id="ARBA00023002"/>
    </source>
</evidence>
<dbReference type="Gene3D" id="1.20.245.10">
    <property type="entry name" value="Lipoxygenase-1, Domain 5"/>
    <property type="match status" value="1"/>
</dbReference>
<dbReference type="Gene3D" id="3.30.530.20">
    <property type="match status" value="2"/>
</dbReference>
<dbReference type="InterPro" id="IPR013819">
    <property type="entry name" value="LipOase_C"/>
</dbReference>
<evidence type="ECO:0000313" key="7">
    <source>
        <dbReference type="EMBL" id="CAH1265657.1"/>
    </source>
</evidence>
<dbReference type="PROSITE" id="PS51393">
    <property type="entry name" value="LIPOXYGENASE_3"/>
    <property type="match status" value="1"/>
</dbReference>
<feature type="domain" description="C2" evidence="5">
    <location>
        <begin position="520"/>
        <end position="642"/>
    </location>
</feature>
<dbReference type="GO" id="GO:0034440">
    <property type="term" value="P:lipid oxidation"/>
    <property type="evidence" value="ECO:0007669"/>
    <property type="project" value="InterPro"/>
</dbReference>
<keyword evidence="2" id="KW-0223">Dioxygenase</keyword>
<dbReference type="Proteomes" id="UP000838412">
    <property type="component" value="Chromosome 5"/>
</dbReference>
<dbReference type="InterPro" id="IPR000008">
    <property type="entry name" value="C2_dom"/>
</dbReference>
<dbReference type="SUPFAM" id="SSF49562">
    <property type="entry name" value="C2 domain (Calcium/lipid-binding domain, CaLB)"/>
    <property type="match status" value="1"/>
</dbReference>
<dbReference type="AlphaFoldDB" id="A0A8J9ZY14"/>
<dbReference type="InterPro" id="IPR000907">
    <property type="entry name" value="LipOase"/>
</dbReference>
<dbReference type="OrthoDB" id="407298at2759"/>
<evidence type="ECO:0000259" key="6">
    <source>
        <dbReference type="PROSITE" id="PS51393"/>
    </source>
</evidence>
<keyword evidence="3" id="KW-0560">Oxidoreductase</keyword>
<dbReference type="GO" id="GO:0046872">
    <property type="term" value="F:metal ion binding"/>
    <property type="evidence" value="ECO:0007669"/>
    <property type="project" value="UniProtKB-KW"/>
</dbReference>
<dbReference type="InterPro" id="IPR035892">
    <property type="entry name" value="C2_domain_sf"/>
</dbReference>
<dbReference type="Gene3D" id="3.10.450.60">
    <property type="match status" value="1"/>
</dbReference>